<dbReference type="EC" id="3.5.4.29" evidence="2 3"/>
<reference evidence="6" key="1">
    <citation type="submission" date="2017-03" db="EMBL/GenBank/DDBJ databases">
        <authorList>
            <person name="Herbold C."/>
        </authorList>
    </citation>
    <scope>NUCLEOTIDE SEQUENCE [LARGE SCALE GENOMIC DNA]</scope>
</reference>
<dbReference type="PIRSF" id="PIRSF009265">
    <property type="entry name" value="GTP_cyclohydro_3"/>
    <property type="match status" value="1"/>
</dbReference>
<dbReference type="HAMAP" id="MF_00608">
    <property type="entry name" value="GTP_cyclohydro_3"/>
    <property type="match status" value="1"/>
</dbReference>
<comment type="catalytic activity">
    <reaction evidence="2 3">
        <text>GTP + 3 H2O = 2-amino-5-formylamino-6-(5-phospho-D-ribosylamino)pyrimidin-4(3H)-one + 2 phosphate + 2 H(+)</text>
        <dbReference type="Rhea" id="RHEA:22468"/>
        <dbReference type="ChEBI" id="CHEBI:15377"/>
        <dbReference type="ChEBI" id="CHEBI:15378"/>
        <dbReference type="ChEBI" id="CHEBI:37565"/>
        <dbReference type="ChEBI" id="CHEBI:43474"/>
        <dbReference type="ChEBI" id="CHEBI:57258"/>
        <dbReference type="EC" id="3.5.4.29"/>
    </reaction>
</comment>
<dbReference type="InterPro" id="IPR007839">
    <property type="entry name" value="GTP_CycHdrlase_3"/>
</dbReference>
<gene>
    <name evidence="5" type="primary">gch</name>
    <name evidence="2" type="synonym">gch3</name>
    <name evidence="5" type="ORF">NCS_11744</name>
</gene>
<dbReference type="PANTHER" id="PTHR42202:SF1">
    <property type="entry name" value="GTP CYCLOHYDROLASE III"/>
    <property type="match status" value="1"/>
</dbReference>
<keyword evidence="2" id="KW-0342">GTP-binding</keyword>
<comment type="similarity">
    <text evidence="2 3">Belongs to the archaeal-type GTP cyclohydrolase family.</text>
</comment>
<dbReference type="GO" id="GO:0005525">
    <property type="term" value="F:GTP binding"/>
    <property type="evidence" value="ECO:0007669"/>
    <property type="project" value="UniProtKB-KW"/>
</dbReference>
<feature type="domain" description="GGDEF" evidence="4">
    <location>
        <begin position="128"/>
        <end position="249"/>
    </location>
</feature>
<keyword evidence="1 2" id="KW-0378">Hydrolase</keyword>
<proteinExistence type="inferred from homology"/>
<dbReference type="Gene3D" id="3.30.70.1230">
    <property type="entry name" value="Nucleotide cyclase"/>
    <property type="match status" value="1"/>
</dbReference>
<dbReference type="Pfam" id="PF05165">
    <property type="entry name" value="GCH_III"/>
    <property type="match status" value="1"/>
</dbReference>
<sequence length="251" mass="28223">MIQLTIIKITGYGPWTLTLGSDREHRLQMLQASLYKEIQNLFSEKNCLAFPNRFDEIFVITNGLSIDDHVEIQRQLVKSFELGLSMSIGQGNTPFEASSNADKARRSNASLNEDHNVFGLSLNKDDVDLVQIIHMDVDGSTSVSAKKSPYEVSSLIITLYSEMSKFFLQRNSLTFFMGGDNFMIISSDINKDEITKFLEIVKQKYDISFNCGIGTAKTGRDAAKLATHSLDKIRELRDSGKKDTRILETTC</sequence>
<keyword evidence="2" id="KW-0547">Nucleotide-binding</keyword>
<evidence type="ECO:0000256" key="2">
    <source>
        <dbReference type="HAMAP-Rule" id="MF_00608"/>
    </source>
</evidence>
<dbReference type="Gene3D" id="3.30.70.270">
    <property type="match status" value="1"/>
</dbReference>
<evidence type="ECO:0000259" key="4">
    <source>
        <dbReference type="PROSITE" id="PS50887"/>
    </source>
</evidence>
<dbReference type="Proteomes" id="UP000230607">
    <property type="component" value="Chromosome 1"/>
</dbReference>
<evidence type="ECO:0000256" key="1">
    <source>
        <dbReference type="ARBA" id="ARBA00022801"/>
    </source>
</evidence>
<comment type="function">
    <text evidence="2 3">Catalyzes the formation of 2-amino-5-formylamino-6-ribofuranosylamino-4(3H)-pyrimidinone ribonucleotide monophosphate and inorganic phosphate from GTP. Also has an independent pyrophosphate phosphohydrolase activity.</text>
</comment>
<protein>
    <recommendedName>
        <fullName evidence="2 3">GTP cyclohydrolase III</fullName>
        <ecNumber evidence="2 3">3.5.4.29</ecNumber>
    </recommendedName>
</protein>
<dbReference type="GO" id="GO:0043740">
    <property type="term" value="F:GTP cyclohydrolase IIa activity"/>
    <property type="evidence" value="ECO:0007669"/>
    <property type="project" value="UniProtKB-UniRule"/>
</dbReference>
<accession>A0A2H1FGV7</accession>
<dbReference type="InterPro" id="IPR043128">
    <property type="entry name" value="Rev_trsase/Diguanyl_cyclase"/>
</dbReference>
<keyword evidence="6" id="KW-1185">Reference proteome</keyword>
<dbReference type="AlphaFoldDB" id="A0A2H1FGV7"/>
<evidence type="ECO:0000313" key="5">
    <source>
        <dbReference type="EMBL" id="SMH71932.1"/>
    </source>
</evidence>
<dbReference type="InterPro" id="IPR029787">
    <property type="entry name" value="Nucleotide_cyclase"/>
</dbReference>
<dbReference type="OrthoDB" id="25211at2157"/>
<dbReference type="RefSeq" id="WP_157927809.1">
    <property type="nucleotide sequence ID" value="NZ_LT841358.1"/>
</dbReference>
<dbReference type="EMBL" id="LT841358">
    <property type="protein sequence ID" value="SMH71932.1"/>
    <property type="molecule type" value="Genomic_DNA"/>
</dbReference>
<dbReference type="PROSITE" id="PS50887">
    <property type="entry name" value="GGDEF"/>
    <property type="match status" value="1"/>
</dbReference>
<name>A0A2H1FGV7_9ARCH</name>
<evidence type="ECO:0000313" key="6">
    <source>
        <dbReference type="Proteomes" id="UP000230607"/>
    </source>
</evidence>
<organism evidence="5 6">
    <name type="scientific">Candidatus Nitrosotalea okcheonensis</name>
    <dbReference type="NCBI Taxonomy" id="1903276"/>
    <lineage>
        <taxon>Archaea</taxon>
        <taxon>Nitrososphaerota</taxon>
        <taxon>Nitrososphaeria</taxon>
        <taxon>Nitrosotaleales</taxon>
        <taxon>Nitrosotaleaceae</taxon>
        <taxon>Nitrosotalea</taxon>
    </lineage>
</organism>
<dbReference type="PANTHER" id="PTHR42202">
    <property type="entry name" value="GTP CYCLOHYDROLASE III"/>
    <property type="match status" value="1"/>
</dbReference>
<evidence type="ECO:0000256" key="3">
    <source>
        <dbReference type="PIRNR" id="PIRNR009265"/>
    </source>
</evidence>
<dbReference type="InterPro" id="IPR000160">
    <property type="entry name" value="GGDEF_dom"/>
</dbReference>